<evidence type="ECO:0000256" key="3">
    <source>
        <dbReference type="ARBA" id="ARBA00022741"/>
    </source>
</evidence>
<evidence type="ECO:0000313" key="10">
    <source>
        <dbReference type="EMBL" id="KZT34929.1"/>
    </source>
</evidence>
<comment type="subcellular location">
    <subcellularLocation>
        <location evidence="1">Nucleus</location>
    </subcellularLocation>
</comment>
<gene>
    <name evidence="10" type="ORF">SISSUDRAFT_1052180</name>
</gene>
<dbReference type="GO" id="GO:0000077">
    <property type="term" value="P:DNA damage checkpoint signaling"/>
    <property type="evidence" value="ECO:0007669"/>
    <property type="project" value="TreeGrafter"/>
</dbReference>
<dbReference type="InterPro" id="IPR057927">
    <property type="entry name" value="RAD24-like_helical"/>
</dbReference>
<dbReference type="EMBL" id="KV428160">
    <property type="protein sequence ID" value="KZT34929.1"/>
    <property type="molecule type" value="Genomic_DNA"/>
</dbReference>
<name>A0A166A3R2_9AGAM</name>
<accession>A0A166A3R2</accession>
<dbReference type="OrthoDB" id="10265971at2759"/>
<keyword evidence="4" id="KW-0227">DNA damage</keyword>
<comment type="similarity">
    <text evidence="2">Belongs to the rad17/RAD24 family.</text>
</comment>
<feature type="compositionally biased region" description="Polar residues" evidence="8">
    <location>
        <begin position="1"/>
        <end position="14"/>
    </location>
</feature>
<proteinExistence type="inferred from homology"/>
<dbReference type="GO" id="GO:0003689">
    <property type="term" value="F:DNA clamp loader activity"/>
    <property type="evidence" value="ECO:0007669"/>
    <property type="project" value="TreeGrafter"/>
</dbReference>
<evidence type="ECO:0000256" key="4">
    <source>
        <dbReference type="ARBA" id="ARBA00022763"/>
    </source>
</evidence>
<feature type="compositionally biased region" description="Acidic residues" evidence="8">
    <location>
        <begin position="645"/>
        <end position="660"/>
    </location>
</feature>
<dbReference type="STRING" id="1314776.A0A166A3R2"/>
<dbReference type="Pfam" id="PF25812">
    <property type="entry name" value="RAD24_helical"/>
    <property type="match status" value="1"/>
</dbReference>
<dbReference type="InterPro" id="IPR027417">
    <property type="entry name" value="P-loop_NTPase"/>
</dbReference>
<dbReference type="InterPro" id="IPR003593">
    <property type="entry name" value="AAA+_ATPase"/>
</dbReference>
<dbReference type="PANTHER" id="PTHR12172:SF0">
    <property type="entry name" value="CELL CYCLE CHECKPOINT PROTEIN RAD17"/>
    <property type="match status" value="1"/>
</dbReference>
<evidence type="ECO:0000256" key="6">
    <source>
        <dbReference type="ARBA" id="ARBA00023242"/>
    </source>
</evidence>
<evidence type="ECO:0000256" key="7">
    <source>
        <dbReference type="ARBA" id="ARBA00023306"/>
    </source>
</evidence>
<sequence length="660" mass="72578">MGPTRTNPKTTKGKSTLRLDSPGPLASRSASQTSTSARKASAAKPISAFLAPLDVKPKDVKGKGKEKAATPSILINSQTDDALWVDIHAPQTEEDLAVHKKKINDVRNWLLEARDGGANGTLKKYRRILVLTGPAGVGKTATVRVLAKQCGFTISEWRNASEEFYEGVDIDWESVSQKFDAFLNRASYQSVLVRSEPSNGSSSSQSGPSKQIVLLEDMPNILHPGTQSAFHASLSAFLDSPPVTPLIMIVSDSGLRGESREGPPWHKEVFDVRTILPPALLQSPYITQISFNPIASTLMRKALQKILQAEVSSGGSQMPSKEDMDMMIESSNGDIRSALMALQFASVINKGSKEPVKKRTKKGKGSTAAIEAITRREQSLALFHLLGKILYNKRKGDPPNASSSQKDREKEAEAWAQIKDPTPLPDYLAGHNRAASKVDIEKIYADASVDSSLFSLYLHQNYVQFCDNVNECGDVSEWLSCVDASGEHWWQHANPYRFHLVSLGVLHSLPSPVTRRSQKLYKPEFFDELKKSRECETAMADLRDWLDRESLGENSDPNGIPRRVGGWTRNAVVTELGGLLNARLSLEGRGAPFATQWLRMPFSWTAGTGGAHGREIENDGDIAVPHIPSAEEMLFTRRTAAKEKDDDEGGWLEGDDIDEY</sequence>
<dbReference type="GO" id="GO:0033314">
    <property type="term" value="P:mitotic DNA replication checkpoint signaling"/>
    <property type="evidence" value="ECO:0007669"/>
    <property type="project" value="TreeGrafter"/>
</dbReference>
<feature type="domain" description="AAA+ ATPase" evidence="9">
    <location>
        <begin position="125"/>
        <end position="280"/>
    </location>
</feature>
<protein>
    <submittedName>
        <fullName evidence="10">Rad17-domain-containing protein</fullName>
    </submittedName>
</protein>
<dbReference type="GO" id="GO:0005524">
    <property type="term" value="F:ATP binding"/>
    <property type="evidence" value="ECO:0007669"/>
    <property type="project" value="UniProtKB-KW"/>
</dbReference>
<organism evidence="10 11">
    <name type="scientific">Sistotremastrum suecicum HHB10207 ss-3</name>
    <dbReference type="NCBI Taxonomy" id="1314776"/>
    <lineage>
        <taxon>Eukaryota</taxon>
        <taxon>Fungi</taxon>
        <taxon>Dikarya</taxon>
        <taxon>Basidiomycota</taxon>
        <taxon>Agaricomycotina</taxon>
        <taxon>Agaricomycetes</taxon>
        <taxon>Sistotremastrales</taxon>
        <taxon>Sistotremastraceae</taxon>
        <taxon>Sistotremastrum</taxon>
    </lineage>
</organism>
<keyword evidence="6" id="KW-0539">Nucleus</keyword>
<feature type="region of interest" description="Disordered" evidence="8">
    <location>
        <begin position="1"/>
        <end position="43"/>
    </location>
</feature>
<dbReference type="InterPro" id="IPR004582">
    <property type="entry name" value="Checkpoint_prot_Rad17_Rad24"/>
</dbReference>
<evidence type="ECO:0000256" key="1">
    <source>
        <dbReference type="ARBA" id="ARBA00004123"/>
    </source>
</evidence>
<dbReference type="GO" id="GO:0003682">
    <property type="term" value="F:chromatin binding"/>
    <property type="evidence" value="ECO:0007669"/>
    <property type="project" value="TreeGrafter"/>
</dbReference>
<dbReference type="Pfam" id="PF03215">
    <property type="entry name" value="Rad17"/>
    <property type="match status" value="1"/>
</dbReference>
<dbReference type="SMART" id="SM00382">
    <property type="entry name" value="AAA"/>
    <property type="match status" value="1"/>
</dbReference>
<evidence type="ECO:0000256" key="2">
    <source>
        <dbReference type="ARBA" id="ARBA00006168"/>
    </source>
</evidence>
<keyword evidence="5" id="KW-0067">ATP-binding</keyword>
<dbReference type="Proteomes" id="UP000076798">
    <property type="component" value="Unassembled WGS sequence"/>
</dbReference>
<reference evidence="10 11" key="1">
    <citation type="journal article" date="2016" name="Mol. Biol. Evol.">
        <title>Comparative Genomics of Early-Diverging Mushroom-Forming Fungi Provides Insights into the Origins of Lignocellulose Decay Capabilities.</title>
        <authorList>
            <person name="Nagy L.G."/>
            <person name="Riley R."/>
            <person name="Tritt A."/>
            <person name="Adam C."/>
            <person name="Daum C."/>
            <person name="Floudas D."/>
            <person name="Sun H."/>
            <person name="Yadav J.S."/>
            <person name="Pangilinan J."/>
            <person name="Larsson K.H."/>
            <person name="Matsuura K."/>
            <person name="Barry K."/>
            <person name="Labutti K."/>
            <person name="Kuo R."/>
            <person name="Ohm R.A."/>
            <person name="Bhattacharya S.S."/>
            <person name="Shirouzu T."/>
            <person name="Yoshinaga Y."/>
            <person name="Martin F.M."/>
            <person name="Grigoriev I.V."/>
            <person name="Hibbett D.S."/>
        </authorList>
    </citation>
    <scope>NUCLEOTIDE SEQUENCE [LARGE SCALE GENOMIC DNA]</scope>
    <source>
        <strain evidence="10 11">HHB10207 ss-3</strain>
    </source>
</reference>
<dbReference type="AlphaFoldDB" id="A0A166A3R2"/>
<dbReference type="GO" id="GO:0006281">
    <property type="term" value="P:DNA repair"/>
    <property type="evidence" value="ECO:0007669"/>
    <property type="project" value="InterPro"/>
</dbReference>
<keyword evidence="7" id="KW-0131">Cell cycle</keyword>
<keyword evidence="11" id="KW-1185">Reference proteome</keyword>
<dbReference type="GO" id="GO:0005634">
    <property type="term" value="C:nucleus"/>
    <property type="evidence" value="ECO:0007669"/>
    <property type="project" value="UniProtKB-SubCell"/>
</dbReference>
<feature type="region of interest" description="Disordered" evidence="8">
    <location>
        <begin position="638"/>
        <end position="660"/>
    </location>
</feature>
<feature type="compositionally biased region" description="Low complexity" evidence="8">
    <location>
        <begin position="26"/>
        <end position="43"/>
    </location>
</feature>
<evidence type="ECO:0000256" key="5">
    <source>
        <dbReference type="ARBA" id="ARBA00022840"/>
    </source>
</evidence>
<dbReference type="SUPFAM" id="SSF52540">
    <property type="entry name" value="P-loop containing nucleoside triphosphate hydrolases"/>
    <property type="match status" value="1"/>
</dbReference>
<evidence type="ECO:0000259" key="9">
    <source>
        <dbReference type="SMART" id="SM00382"/>
    </source>
</evidence>
<evidence type="ECO:0000256" key="8">
    <source>
        <dbReference type="SAM" id="MobiDB-lite"/>
    </source>
</evidence>
<dbReference type="PANTHER" id="PTHR12172">
    <property type="entry name" value="CELL CYCLE CHECKPOINT PROTEIN RAD17"/>
    <property type="match status" value="1"/>
</dbReference>
<evidence type="ECO:0000313" key="11">
    <source>
        <dbReference type="Proteomes" id="UP000076798"/>
    </source>
</evidence>
<dbReference type="Gene3D" id="3.40.50.300">
    <property type="entry name" value="P-loop containing nucleotide triphosphate hydrolases"/>
    <property type="match status" value="1"/>
</dbReference>
<keyword evidence="3" id="KW-0547">Nucleotide-binding</keyword>